<organism evidence="2 3">
    <name type="scientific">Zizania palustris</name>
    <name type="common">Northern wild rice</name>
    <dbReference type="NCBI Taxonomy" id="103762"/>
    <lineage>
        <taxon>Eukaryota</taxon>
        <taxon>Viridiplantae</taxon>
        <taxon>Streptophyta</taxon>
        <taxon>Embryophyta</taxon>
        <taxon>Tracheophyta</taxon>
        <taxon>Spermatophyta</taxon>
        <taxon>Magnoliopsida</taxon>
        <taxon>Liliopsida</taxon>
        <taxon>Poales</taxon>
        <taxon>Poaceae</taxon>
        <taxon>BOP clade</taxon>
        <taxon>Oryzoideae</taxon>
        <taxon>Oryzeae</taxon>
        <taxon>Zizaniinae</taxon>
        <taxon>Zizania</taxon>
    </lineage>
</organism>
<dbReference type="PANTHER" id="PTHR45224">
    <property type="entry name" value="OS01G0527900 PROTEIN-RELATED"/>
    <property type="match status" value="1"/>
</dbReference>
<evidence type="ECO:0000256" key="1">
    <source>
        <dbReference type="SAM" id="MobiDB-lite"/>
    </source>
</evidence>
<feature type="region of interest" description="Disordered" evidence="1">
    <location>
        <begin position="144"/>
        <end position="182"/>
    </location>
</feature>
<protein>
    <recommendedName>
        <fullName evidence="4">No apical meristem-associated C-terminal domain-containing protein</fullName>
    </recommendedName>
</protein>
<accession>A0A8J5TAK9</accession>
<reference evidence="2" key="1">
    <citation type="journal article" date="2021" name="bioRxiv">
        <title>Whole Genome Assembly and Annotation of Northern Wild Rice, Zizania palustris L., Supports a Whole Genome Duplication in the Zizania Genus.</title>
        <authorList>
            <person name="Haas M."/>
            <person name="Kono T."/>
            <person name="Macchietto M."/>
            <person name="Millas R."/>
            <person name="McGilp L."/>
            <person name="Shao M."/>
            <person name="Duquette J."/>
            <person name="Hirsch C.N."/>
            <person name="Kimball J."/>
        </authorList>
    </citation>
    <scope>NUCLEOTIDE SEQUENCE</scope>
    <source>
        <tissue evidence="2">Fresh leaf tissue</tissue>
    </source>
</reference>
<dbReference type="OrthoDB" id="681184at2759"/>
<dbReference type="PANTHER" id="PTHR45224:SF16">
    <property type="entry name" value="OS01G0527900 PROTEIN"/>
    <property type="match status" value="1"/>
</dbReference>
<evidence type="ECO:0000313" key="2">
    <source>
        <dbReference type="EMBL" id="KAG8069966.1"/>
    </source>
</evidence>
<proteinExistence type="predicted"/>
<name>A0A8J5TAK9_ZIZPA</name>
<keyword evidence="3" id="KW-1185">Reference proteome</keyword>
<sequence>MFGTAAWCPPCASRPRAPSSSPYWLAGIQHPNMSSSASQGTWWGPPSIGASANHVPSSDNLEDSDLQAWGSDSHPPGGFINFLNNAQVVSNGNSSQPIHIGYDINDSDSARTEKCLLWTKEEDLRLEPKWDAYLERLIDLDSGNRKSNEEDVGRHFSLDDARDERPIGGKQAQEQQKRKRKEQAHIIDLEDELHKFVDAQNRANEGRKEMLETQKCVSSEKLESHKLAYLAAKEHKESAMLETYRSLMMQDTIVMSEDVRFEHVLALRCFREKLFGKTE</sequence>
<dbReference type="Proteomes" id="UP000729402">
    <property type="component" value="Unassembled WGS sequence"/>
</dbReference>
<comment type="caution">
    <text evidence="2">The sequence shown here is derived from an EMBL/GenBank/DDBJ whole genome shotgun (WGS) entry which is preliminary data.</text>
</comment>
<feature type="compositionally biased region" description="Basic and acidic residues" evidence="1">
    <location>
        <begin position="144"/>
        <end position="167"/>
    </location>
</feature>
<reference evidence="2" key="2">
    <citation type="submission" date="2021-02" db="EMBL/GenBank/DDBJ databases">
        <authorList>
            <person name="Kimball J.A."/>
            <person name="Haas M.W."/>
            <person name="Macchietto M."/>
            <person name="Kono T."/>
            <person name="Duquette J."/>
            <person name="Shao M."/>
        </authorList>
    </citation>
    <scope>NUCLEOTIDE SEQUENCE</scope>
    <source>
        <tissue evidence="2">Fresh leaf tissue</tissue>
    </source>
</reference>
<evidence type="ECO:0000313" key="3">
    <source>
        <dbReference type="Proteomes" id="UP000729402"/>
    </source>
</evidence>
<evidence type="ECO:0008006" key="4">
    <source>
        <dbReference type="Google" id="ProtNLM"/>
    </source>
</evidence>
<gene>
    <name evidence="2" type="ORF">GUJ93_ZPchr0006g43648</name>
</gene>
<dbReference type="EMBL" id="JAAALK010000283">
    <property type="protein sequence ID" value="KAG8069966.1"/>
    <property type="molecule type" value="Genomic_DNA"/>
</dbReference>
<dbReference type="AlphaFoldDB" id="A0A8J5TAK9"/>